<name>A0A6J4LC60_9BACT</name>
<accession>A0A6J4LC60</accession>
<organism evidence="1">
    <name type="scientific">uncultured Gemmatimonadota bacterium</name>
    <dbReference type="NCBI Taxonomy" id="203437"/>
    <lineage>
        <taxon>Bacteria</taxon>
        <taxon>Pseudomonadati</taxon>
        <taxon>Gemmatimonadota</taxon>
        <taxon>environmental samples</taxon>
    </lineage>
</organism>
<dbReference type="Pfam" id="PF22091">
    <property type="entry name" value="DUF6941"/>
    <property type="match status" value="1"/>
</dbReference>
<dbReference type="InterPro" id="IPR054221">
    <property type="entry name" value="DUF6941"/>
</dbReference>
<gene>
    <name evidence="1" type="ORF">AVDCRST_MAG68-2270</name>
</gene>
<dbReference type="AlphaFoldDB" id="A0A6J4LC60"/>
<dbReference type="EMBL" id="CADCTW010000111">
    <property type="protein sequence ID" value="CAA9328272.1"/>
    <property type="molecule type" value="Genomic_DNA"/>
</dbReference>
<proteinExistence type="predicted"/>
<evidence type="ECO:0000313" key="1">
    <source>
        <dbReference type="EMBL" id="CAA9328272.1"/>
    </source>
</evidence>
<sequence length="130" mass="14632">MRVLYAVLCEHADERHDGRIDIEGIFHQLYAPGFPAQQEQVTLAVVIEWDAGEKGQVHFSIDMLDPSRSPALSIGGHTEVSEQQLDQGPPQTRVLMPIDRLIFPVEGTYLFELVVGEHRQVIAPLHVIRN</sequence>
<reference evidence="1" key="1">
    <citation type="submission" date="2020-02" db="EMBL/GenBank/DDBJ databases">
        <authorList>
            <person name="Meier V. D."/>
        </authorList>
    </citation>
    <scope>NUCLEOTIDE SEQUENCE</scope>
    <source>
        <strain evidence="1">AVDCRST_MAG68</strain>
    </source>
</reference>
<protein>
    <submittedName>
        <fullName evidence="1">Uncharacterized protein</fullName>
    </submittedName>
</protein>